<organism evidence="2 3">
    <name type="scientific">Pararhodobacter oceanensis</name>
    <dbReference type="NCBI Taxonomy" id="2172121"/>
    <lineage>
        <taxon>Bacteria</taxon>
        <taxon>Pseudomonadati</taxon>
        <taxon>Pseudomonadota</taxon>
        <taxon>Alphaproteobacteria</taxon>
        <taxon>Rhodobacterales</taxon>
        <taxon>Paracoccaceae</taxon>
        <taxon>Pararhodobacter</taxon>
    </lineage>
</organism>
<dbReference type="AlphaFoldDB" id="A0A2T8HTL9"/>
<comment type="caution">
    <text evidence="2">The sequence shown here is derived from an EMBL/GenBank/DDBJ whole genome shotgun (WGS) entry which is preliminary data.</text>
</comment>
<dbReference type="Pfam" id="PF01323">
    <property type="entry name" value="DSBA"/>
    <property type="match status" value="1"/>
</dbReference>
<sequence length="212" mass="23499">MSTKLDIFSDPICPWCYIGKSRLEAALEARPEHPFVIEWHPFMLNPSMPPEGMDRREYLEAKFGPPESVLKAYMPIQEAADADGLPLELSKISRTPATLDAHRLIHWAGLEGRQNAVVNALFRAYFTQGQDISEHMVLTEIAAKAGLDGAMVAQLLAGDNDKQDIRARDAEIRERGMQGVPGFIIGRKYVVSGAHPAEFWTQVIDDIAAASQ</sequence>
<proteinExistence type="predicted"/>
<dbReference type="RefSeq" id="WP_116558630.1">
    <property type="nucleotide sequence ID" value="NZ_QDKM01000004.1"/>
</dbReference>
<gene>
    <name evidence="2" type="ORF">DDE20_11475</name>
</gene>
<accession>A0A2T8HTL9</accession>
<dbReference type="Proteomes" id="UP000245911">
    <property type="component" value="Unassembled WGS sequence"/>
</dbReference>
<dbReference type="CDD" id="cd03024">
    <property type="entry name" value="DsbA_FrnE"/>
    <property type="match status" value="1"/>
</dbReference>
<dbReference type="OrthoDB" id="9799122at2"/>
<dbReference type="InterPro" id="IPR036249">
    <property type="entry name" value="Thioredoxin-like_sf"/>
</dbReference>
<feature type="domain" description="DSBA-like thioredoxin" evidence="1">
    <location>
        <begin position="5"/>
        <end position="202"/>
    </location>
</feature>
<evidence type="ECO:0000313" key="2">
    <source>
        <dbReference type="EMBL" id="PVH28787.1"/>
    </source>
</evidence>
<dbReference type="InterPro" id="IPR001853">
    <property type="entry name" value="DSBA-like_thioredoxin_dom"/>
</dbReference>
<evidence type="ECO:0000313" key="3">
    <source>
        <dbReference type="Proteomes" id="UP000245911"/>
    </source>
</evidence>
<name>A0A2T8HTL9_9RHOB</name>
<dbReference type="PANTHER" id="PTHR13887:SF41">
    <property type="entry name" value="THIOREDOXIN SUPERFAMILY PROTEIN"/>
    <property type="match status" value="1"/>
</dbReference>
<protein>
    <submittedName>
        <fullName evidence="2">Polyketide biosynthesis protein</fullName>
    </submittedName>
</protein>
<dbReference type="GO" id="GO:0016491">
    <property type="term" value="F:oxidoreductase activity"/>
    <property type="evidence" value="ECO:0007669"/>
    <property type="project" value="InterPro"/>
</dbReference>
<keyword evidence="3" id="KW-1185">Reference proteome</keyword>
<dbReference type="EMBL" id="QDKM01000004">
    <property type="protein sequence ID" value="PVH28787.1"/>
    <property type="molecule type" value="Genomic_DNA"/>
</dbReference>
<evidence type="ECO:0000259" key="1">
    <source>
        <dbReference type="Pfam" id="PF01323"/>
    </source>
</evidence>
<dbReference type="PANTHER" id="PTHR13887">
    <property type="entry name" value="GLUTATHIONE S-TRANSFERASE KAPPA"/>
    <property type="match status" value="1"/>
</dbReference>
<dbReference type="Gene3D" id="3.40.30.10">
    <property type="entry name" value="Glutaredoxin"/>
    <property type="match status" value="1"/>
</dbReference>
<reference evidence="2 3" key="1">
    <citation type="submission" date="2018-04" db="EMBL/GenBank/DDBJ databases">
        <title>Pararhodobacter oceanense sp. nov., isolated from marine intertidal sediment.</title>
        <authorList>
            <person name="Wang X.-L."/>
            <person name="Du Z.-J."/>
        </authorList>
    </citation>
    <scope>NUCLEOTIDE SEQUENCE [LARGE SCALE GENOMIC DNA]</scope>
    <source>
        <strain evidence="2 3">AM505</strain>
    </source>
</reference>
<dbReference type="SUPFAM" id="SSF52833">
    <property type="entry name" value="Thioredoxin-like"/>
    <property type="match status" value="1"/>
</dbReference>